<evidence type="ECO:0000313" key="2">
    <source>
        <dbReference type="Proteomes" id="UP000009231"/>
    </source>
</evidence>
<dbReference type="OrthoDB" id="359091at2157"/>
<dbReference type="AlphaFoldDB" id="F6D6T0"/>
<dbReference type="eggNOG" id="arCOG04851">
    <property type="taxonomic scope" value="Archaea"/>
</dbReference>
<dbReference type="STRING" id="868131.MSWAN_1959"/>
<sequence length="251" mass="28244">MFKGTIELNGHEVPRTLLGTSPFMGIKAAQFGHRSMLYQLDFYDKPEKILQLIEKSYELGIRGIQLVPYPYIVEAFKWAADEGCEMEIIGTVRPDNELEDIKVLSELEARAILLHGVVTDKTDWNFLEDKLQLIKDQNISAGLATHMPFRTTAALLESSVTDLFDIYLIPVNKLGYLMDCDGFRTENRAQIRDMIKKLDKTVIASKTLAAGILTPNEAFDYLKTLDYVDIVAVGIASEEEAEETFSILASK</sequence>
<name>F6D6T0_METPW</name>
<dbReference type="EMBL" id="CP002772">
    <property type="protein sequence ID" value="AEG18968.1"/>
    <property type="molecule type" value="Genomic_DNA"/>
</dbReference>
<dbReference type="RefSeq" id="WP_013826467.1">
    <property type="nucleotide sequence ID" value="NC_015574.1"/>
</dbReference>
<organism evidence="1 2">
    <name type="scientific">Methanobacterium paludis (strain DSM 25820 / JCM 18151 / SWAN1)</name>
    <dbReference type="NCBI Taxonomy" id="868131"/>
    <lineage>
        <taxon>Archaea</taxon>
        <taxon>Methanobacteriati</taxon>
        <taxon>Methanobacteriota</taxon>
        <taxon>Methanomada group</taxon>
        <taxon>Methanobacteria</taxon>
        <taxon>Methanobacteriales</taxon>
        <taxon>Methanobacteriaceae</taxon>
        <taxon>Methanobacterium</taxon>
    </lineage>
</organism>
<dbReference type="Proteomes" id="UP000009231">
    <property type="component" value="Chromosome"/>
</dbReference>
<reference evidence="1 2" key="1">
    <citation type="journal article" date="2014" name="Int. J. Syst. Evol. Microbiol.">
        <title>Methanobacterium paludis sp. nov. and a novel strain of Methanobacterium lacus isolated from northern peatlands.</title>
        <authorList>
            <person name="Cadillo-Quiroz H."/>
            <person name="Brauer S.L."/>
            <person name="Goodson N."/>
            <person name="Yavitt J.B."/>
            <person name="Zinder S.H."/>
        </authorList>
    </citation>
    <scope>NUCLEOTIDE SEQUENCE [LARGE SCALE GENOMIC DNA]</scope>
    <source>
        <strain evidence="2">DSM 25820 / JCM 18151 / SWAN1</strain>
    </source>
</reference>
<evidence type="ECO:0000313" key="1">
    <source>
        <dbReference type="EMBL" id="AEG18968.1"/>
    </source>
</evidence>
<dbReference type="KEGG" id="mew:MSWAN_1959"/>
<dbReference type="GeneID" id="10669475"/>
<gene>
    <name evidence="1" type="ordered locus">MSWAN_1959</name>
</gene>
<protein>
    <submittedName>
        <fullName evidence="1">Uncharacterized protein</fullName>
    </submittedName>
</protein>
<dbReference type="HOGENOM" id="CLU_1113868_0_0_2"/>
<keyword evidence="2" id="KW-1185">Reference proteome</keyword>
<accession>F6D6T0</accession>
<proteinExistence type="predicted"/>